<sequence>MVIAGLIIVVLIGLGGAIVVFGLRRVFLEEEDAEARVRTSEAHVLEYAIPPGVDPADLRAAVATAGFTGAVKAGPSGDRLRVVCAEHDRARLRDAIEGAHSAASGDAPLRLGPVVFVDERPA</sequence>
<name>A0A930YFE1_9ACTN</name>
<comment type="caution">
    <text evidence="2">The sequence shown here is derived from an EMBL/GenBank/DDBJ whole genome shotgun (WGS) entry which is preliminary data.</text>
</comment>
<dbReference type="RefSeq" id="WP_194707894.1">
    <property type="nucleotide sequence ID" value="NZ_JADKPN010000010.1"/>
</dbReference>
<protein>
    <submittedName>
        <fullName evidence="2">Uncharacterized protein</fullName>
    </submittedName>
</protein>
<evidence type="ECO:0000313" key="2">
    <source>
        <dbReference type="EMBL" id="MBF4764713.1"/>
    </source>
</evidence>
<dbReference type="AlphaFoldDB" id="A0A930YFE1"/>
<proteinExistence type="predicted"/>
<reference evidence="2" key="1">
    <citation type="submission" date="2020-11" db="EMBL/GenBank/DDBJ databases">
        <title>Nocardioides sp. nov., isolated from Soil of Cynanchum wilfordii Hemsley rhizosphere.</title>
        <authorList>
            <person name="Lee J.-S."/>
            <person name="Suh M.K."/>
            <person name="Kim J.-S."/>
        </authorList>
    </citation>
    <scope>NUCLEOTIDE SEQUENCE</scope>
    <source>
        <strain evidence="2">KCTC 19275</strain>
    </source>
</reference>
<evidence type="ECO:0000256" key="1">
    <source>
        <dbReference type="SAM" id="Phobius"/>
    </source>
</evidence>
<keyword evidence="1" id="KW-0472">Membrane</keyword>
<keyword evidence="1" id="KW-0812">Transmembrane</keyword>
<accession>A0A930YFE1</accession>
<feature type="transmembrane region" description="Helical" evidence="1">
    <location>
        <begin position="6"/>
        <end position="28"/>
    </location>
</feature>
<keyword evidence="3" id="KW-1185">Reference proteome</keyword>
<keyword evidence="1" id="KW-1133">Transmembrane helix</keyword>
<evidence type="ECO:0000313" key="3">
    <source>
        <dbReference type="Proteomes" id="UP000640489"/>
    </source>
</evidence>
<organism evidence="2 3">
    <name type="scientific">Nocardioides islandensis</name>
    <dbReference type="NCBI Taxonomy" id="433663"/>
    <lineage>
        <taxon>Bacteria</taxon>
        <taxon>Bacillati</taxon>
        <taxon>Actinomycetota</taxon>
        <taxon>Actinomycetes</taxon>
        <taxon>Propionibacteriales</taxon>
        <taxon>Nocardioidaceae</taxon>
        <taxon>Nocardioides</taxon>
    </lineage>
</organism>
<dbReference type="Proteomes" id="UP000640489">
    <property type="component" value="Unassembled WGS sequence"/>
</dbReference>
<gene>
    <name evidence="2" type="ORF">ISU07_16395</name>
</gene>
<dbReference type="EMBL" id="JADKPN010000010">
    <property type="protein sequence ID" value="MBF4764713.1"/>
    <property type="molecule type" value="Genomic_DNA"/>
</dbReference>